<protein>
    <submittedName>
        <fullName evidence="4">Tetratricopeptide repeat protein</fullName>
    </submittedName>
</protein>
<dbReference type="InterPro" id="IPR013105">
    <property type="entry name" value="TPR_2"/>
</dbReference>
<keyword evidence="7" id="KW-1185">Reference proteome</keyword>
<dbReference type="PANTHER" id="PTHR12558">
    <property type="entry name" value="CELL DIVISION CYCLE 16,23,27"/>
    <property type="match status" value="1"/>
</dbReference>
<evidence type="ECO:0000313" key="7">
    <source>
        <dbReference type="Proteomes" id="UP000016646"/>
    </source>
</evidence>
<evidence type="ECO:0000256" key="1">
    <source>
        <dbReference type="ARBA" id="ARBA00022737"/>
    </source>
</evidence>
<dbReference type="PROSITE" id="PS50005">
    <property type="entry name" value="TPR"/>
    <property type="match status" value="2"/>
</dbReference>
<gene>
    <name evidence="5" type="ORF">HMPREF0860_0302</name>
    <name evidence="4" type="ORF">HMPREF1325_1711</name>
</gene>
<keyword evidence="2 3" id="KW-0802">TPR repeat</keyword>
<evidence type="ECO:0000256" key="3">
    <source>
        <dbReference type="PROSITE-ProRule" id="PRU00339"/>
    </source>
</evidence>
<evidence type="ECO:0000313" key="4">
    <source>
        <dbReference type="EMBL" id="ERF59534.1"/>
    </source>
</evidence>
<dbReference type="Gene3D" id="1.25.40.10">
    <property type="entry name" value="Tetratricopeptide repeat domain"/>
    <property type="match status" value="2"/>
</dbReference>
<comment type="caution">
    <text evidence="4">The sequence shown here is derived from an EMBL/GenBank/DDBJ whole genome shotgun (WGS) entry which is preliminary data.</text>
</comment>
<name>U2MA46_TRESO</name>
<organism evidence="4 6">
    <name type="scientific">Treponema socranskii subsp. socranskii VPI DR56BR1116 = ATCC 35536</name>
    <dbReference type="NCBI Taxonomy" id="1125725"/>
    <lineage>
        <taxon>Bacteria</taxon>
        <taxon>Pseudomonadati</taxon>
        <taxon>Spirochaetota</taxon>
        <taxon>Spirochaetia</taxon>
        <taxon>Spirochaetales</taxon>
        <taxon>Treponemataceae</taxon>
        <taxon>Treponema</taxon>
    </lineage>
</organism>
<feature type="repeat" description="TPR" evidence="3">
    <location>
        <begin position="117"/>
        <end position="150"/>
    </location>
</feature>
<evidence type="ECO:0000313" key="5">
    <source>
        <dbReference type="EMBL" id="ERJ98559.1"/>
    </source>
</evidence>
<dbReference type="eggNOG" id="COG0457">
    <property type="taxonomic scope" value="Bacteria"/>
</dbReference>
<dbReference type="Proteomes" id="UP000016646">
    <property type="component" value="Unassembled WGS sequence"/>
</dbReference>
<dbReference type="Pfam" id="PF13181">
    <property type="entry name" value="TPR_8"/>
    <property type="match status" value="1"/>
</dbReference>
<dbReference type="Pfam" id="PF13174">
    <property type="entry name" value="TPR_6"/>
    <property type="match status" value="1"/>
</dbReference>
<evidence type="ECO:0000256" key="2">
    <source>
        <dbReference type="ARBA" id="ARBA00022803"/>
    </source>
</evidence>
<keyword evidence="1" id="KW-0677">Repeat</keyword>
<dbReference type="SUPFAM" id="SSF48452">
    <property type="entry name" value="TPR-like"/>
    <property type="match status" value="1"/>
</dbReference>
<dbReference type="PATRIC" id="fig|1125725.3.peg.2465"/>
<accession>U2MA46</accession>
<dbReference type="STRING" id="1125725.HMPREF1325_1711"/>
<dbReference type="EMBL" id="AUZJ01000066">
    <property type="protein sequence ID" value="ERF59534.1"/>
    <property type="molecule type" value="Genomic_DNA"/>
</dbReference>
<dbReference type="SMART" id="SM00028">
    <property type="entry name" value="TPR"/>
    <property type="match status" value="4"/>
</dbReference>
<feature type="repeat" description="TPR" evidence="3">
    <location>
        <begin position="186"/>
        <end position="219"/>
    </location>
</feature>
<dbReference type="RefSeq" id="WP_021331426.1">
    <property type="nucleotide sequence ID" value="NZ_AUZJ01000066.1"/>
</dbReference>
<sequence length="236" mass="26657">MAKEAKKSSETPDILRQGILLYKQKKYADSLAFFLALPQDTGIDGIELAYYIGLCYAKLERYDDALLYLEQVVTSGTELERVLQCRFLLAVIYALSGRRRLAEFELNKLLETGYRNASVYAAIAFIAWEQNDVKKCLEYYEKSLEIDPENLTSLNGMGYVLACENTDLTRALTYCKKAVASEPKSAACLDSLGWVYFKLGLMEEASKYLTEAQKLDGSNAVIKEHVAQLEAFKDDR</sequence>
<dbReference type="OrthoDB" id="9766710at2"/>
<dbReference type="InterPro" id="IPR019734">
    <property type="entry name" value="TPR_rpt"/>
</dbReference>
<dbReference type="EMBL" id="AVQI01000080">
    <property type="protein sequence ID" value="ERJ98559.1"/>
    <property type="molecule type" value="Genomic_DNA"/>
</dbReference>
<dbReference type="AlphaFoldDB" id="U2MA46"/>
<reference evidence="6 7" key="1">
    <citation type="submission" date="2013-08" db="EMBL/GenBank/DDBJ databases">
        <authorList>
            <person name="Durkin A.S."/>
            <person name="Haft D.R."/>
            <person name="McCorrison J."/>
            <person name="Torralba M."/>
            <person name="Gillis M."/>
            <person name="Haft D.H."/>
            <person name="Methe B."/>
            <person name="Sutton G."/>
            <person name="Nelson K.E."/>
        </authorList>
    </citation>
    <scope>NUCLEOTIDE SEQUENCE [LARGE SCALE GENOMIC DNA]</scope>
    <source>
        <strain evidence="5 7">ATCC 35536</strain>
        <strain evidence="4 6">VPI DR56BR1116</strain>
    </source>
</reference>
<dbReference type="Pfam" id="PF07719">
    <property type="entry name" value="TPR_2"/>
    <property type="match status" value="1"/>
</dbReference>
<dbReference type="Proteomes" id="UP000016412">
    <property type="component" value="Unassembled WGS sequence"/>
</dbReference>
<evidence type="ECO:0000313" key="6">
    <source>
        <dbReference type="Proteomes" id="UP000016412"/>
    </source>
</evidence>
<dbReference type="InterPro" id="IPR011990">
    <property type="entry name" value="TPR-like_helical_dom_sf"/>
</dbReference>
<dbReference type="PANTHER" id="PTHR12558:SF13">
    <property type="entry name" value="CELL DIVISION CYCLE PROTEIN 27 HOMOLOG"/>
    <property type="match status" value="1"/>
</dbReference>
<proteinExistence type="predicted"/>